<accession>B9SZL7</accession>
<dbReference type="InParanoid" id="B9SZL7"/>
<dbReference type="PANTHER" id="PTHR11524">
    <property type="entry name" value="60S RIBOSOMAL PROTEIN L7"/>
    <property type="match status" value="1"/>
</dbReference>
<keyword evidence="2" id="KW-0687">Ribonucleoprotein</keyword>
<dbReference type="GO" id="GO:0005840">
    <property type="term" value="C:ribosome"/>
    <property type="evidence" value="ECO:0007669"/>
    <property type="project" value="UniProtKB-KW"/>
</dbReference>
<dbReference type="PANTHER" id="PTHR11524:SF36">
    <property type="entry name" value="LARGE RIBOSOMAL SUBUNIT PROTEIN UL30Z"/>
    <property type="match status" value="1"/>
</dbReference>
<evidence type="ECO:0000313" key="3">
    <source>
        <dbReference type="Proteomes" id="UP000008311"/>
    </source>
</evidence>
<dbReference type="Gene3D" id="1.10.15.30">
    <property type="match status" value="1"/>
</dbReference>
<dbReference type="AlphaFoldDB" id="B9SZL7"/>
<dbReference type="EMBL" id="EQ974279">
    <property type="protein sequence ID" value="EEF30948.1"/>
    <property type="molecule type" value="Genomic_DNA"/>
</dbReference>
<dbReference type="Proteomes" id="UP000008311">
    <property type="component" value="Unassembled WGS sequence"/>
</dbReference>
<dbReference type="InterPro" id="IPR039699">
    <property type="entry name" value="Ribosomal_uL30"/>
</dbReference>
<feature type="domain" description="Factor of DNA methylation 1-5/IDN2" evidence="1">
    <location>
        <begin position="133"/>
        <end position="162"/>
    </location>
</feature>
<evidence type="ECO:0000259" key="1">
    <source>
        <dbReference type="Pfam" id="PF03469"/>
    </source>
</evidence>
<organism evidence="2 3">
    <name type="scientific">Ricinus communis</name>
    <name type="common">Castor bean</name>
    <dbReference type="NCBI Taxonomy" id="3988"/>
    <lineage>
        <taxon>Eukaryota</taxon>
        <taxon>Viridiplantae</taxon>
        <taxon>Streptophyta</taxon>
        <taxon>Embryophyta</taxon>
        <taxon>Tracheophyta</taxon>
        <taxon>Spermatophyta</taxon>
        <taxon>Magnoliopsida</taxon>
        <taxon>eudicotyledons</taxon>
        <taxon>Gunneridae</taxon>
        <taxon>Pentapetalae</taxon>
        <taxon>rosids</taxon>
        <taxon>fabids</taxon>
        <taxon>Malpighiales</taxon>
        <taxon>Euphorbiaceae</taxon>
        <taxon>Acalyphoideae</taxon>
        <taxon>Acalypheae</taxon>
        <taxon>Ricinus</taxon>
    </lineage>
</organism>
<proteinExistence type="predicted"/>
<dbReference type="InterPro" id="IPR036919">
    <property type="entry name" value="Ribo_uL30_ferredoxin-like_sf"/>
</dbReference>
<name>B9SZL7_RICCO</name>
<reference evidence="3" key="1">
    <citation type="journal article" date="2010" name="Nat. Biotechnol.">
        <title>Draft genome sequence of the oilseed species Ricinus communis.</title>
        <authorList>
            <person name="Chan A.P."/>
            <person name="Crabtree J."/>
            <person name="Zhao Q."/>
            <person name="Lorenzi H."/>
            <person name="Orvis J."/>
            <person name="Puiu D."/>
            <person name="Melake-Berhan A."/>
            <person name="Jones K.M."/>
            <person name="Redman J."/>
            <person name="Chen G."/>
            <person name="Cahoon E.B."/>
            <person name="Gedil M."/>
            <person name="Stanke M."/>
            <person name="Haas B.J."/>
            <person name="Wortman J.R."/>
            <person name="Fraser-Liggett C.M."/>
            <person name="Ravel J."/>
            <person name="Rabinowicz P.D."/>
        </authorList>
    </citation>
    <scope>NUCLEOTIDE SEQUENCE [LARGE SCALE GENOMIC DNA]</scope>
    <source>
        <strain evidence="3">cv. Hale</strain>
    </source>
</reference>
<dbReference type="InterPro" id="IPR005379">
    <property type="entry name" value="FDM1-5/IDN2_XH"/>
</dbReference>
<dbReference type="Gene3D" id="3.30.1390.20">
    <property type="entry name" value="Ribosomal protein L30, ferredoxin-like fold domain"/>
    <property type="match status" value="1"/>
</dbReference>
<dbReference type="SUPFAM" id="SSF55129">
    <property type="entry name" value="Ribosomal protein L30p/L7e"/>
    <property type="match status" value="1"/>
</dbReference>
<dbReference type="Pfam" id="PF03469">
    <property type="entry name" value="XH"/>
    <property type="match status" value="1"/>
</dbReference>
<protein>
    <submittedName>
        <fullName evidence="2">60S ribosomal protein L7, putative</fullName>
    </submittedName>
</protein>
<keyword evidence="3" id="KW-1185">Reference proteome</keyword>
<sequence>MLNNQGVPLIDNNIVEQALGKFGILCLEDIIHEIANVGPHFKDVNNFLGPFALSKPKGGLQGKKALFKDGGDTGNHVTSELQMSLDAAIDPIDVEVAKQARPLLTPDAPLAPEIQDFGVVISMKNARALIGVKRMGELDNRPFFAAAKRRFPDEEANVKAAERMIT</sequence>
<dbReference type="STRING" id="3988.B9SZL7"/>
<gene>
    <name evidence="2" type="ORF">RCOM_1257310</name>
</gene>
<evidence type="ECO:0000313" key="2">
    <source>
        <dbReference type="EMBL" id="EEF30948.1"/>
    </source>
</evidence>
<dbReference type="eggNOG" id="KOG3184">
    <property type="taxonomic scope" value="Eukaryota"/>
</dbReference>
<keyword evidence="2" id="KW-0689">Ribosomal protein</keyword>